<keyword evidence="1" id="KW-0175">Coiled coil</keyword>
<sequence length="158" mass="17516">MRDELVGPTGAPSVVDVEERLQVQSQVASLEHLNAVTEQAYETLQELSESLVVLREQLKRLEDETENNEDRRKAEAFRTAFREQLQAYGFRSVSPVNVTIDENSFLPISDGFELSFDLNLGSSASDAVRSKWAYHAALLEVGLATGNHPGLLVLDVLT</sequence>
<evidence type="ECO:0000256" key="1">
    <source>
        <dbReference type="SAM" id="Coils"/>
    </source>
</evidence>
<dbReference type="EMBL" id="BLKT01000003">
    <property type="protein sequence ID" value="GFG58695.1"/>
    <property type="molecule type" value="Genomic_DNA"/>
</dbReference>
<comment type="caution">
    <text evidence="2">The sequence shown here is derived from an EMBL/GenBank/DDBJ whole genome shotgun (WGS) entry which is preliminary data.</text>
</comment>
<dbReference type="AlphaFoldDB" id="A0A7I9WLU2"/>
<evidence type="ECO:0000313" key="3">
    <source>
        <dbReference type="Proteomes" id="UP000465241"/>
    </source>
</evidence>
<evidence type="ECO:0000313" key="2">
    <source>
        <dbReference type="EMBL" id="GFG58695.1"/>
    </source>
</evidence>
<proteinExistence type="predicted"/>
<gene>
    <name evidence="2" type="ORF">MMUR_28310</name>
</gene>
<feature type="coiled-coil region" evidence="1">
    <location>
        <begin position="37"/>
        <end position="71"/>
    </location>
</feature>
<keyword evidence="3" id="KW-1185">Reference proteome</keyword>
<accession>A0A7I9WLU2</accession>
<reference evidence="2 3" key="1">
    <citation type="journal article" date="2019" name="Emerg. Microbes Infect.">
        <title>Comprehensive subspecies identification of 175 nontuberculous mycobacteria species based on 7547 genomic profiles.</title>
        <authorList>
            <person name="Matsumoto Y."/>
            <person name="Kinjo T."/>
            <person name="Motooka D."/>
            <person name="Nabeya D."/>
            <person name="Jung N."/>
            <person name="Uechi K."/>
            <person name="Horii T."/>
            <person name="Iida T."/>
            <person name="Fujita J."/>
            <person name="Nakamura S."/>
        </authorList>
    </citation>
    <scope>NUCLEOTIDE SEQUENCE [LARGE SCALE GENOMIC DNA]</scope>
    <source>
        <strain evidence="2 3">JCM 13392</strain>
    </source>
</reference>
<dbReference type="Proteomes" id="UP000465241">
    <property type="component" value="Unassembled WGS sequence"/>
</dbReference>
<protein>
    <submittedName>
        <fullName evidence="2">Uncharacterized protein</fullName>
    </submittedName>
</protein>
<organism evidence="2 3">
    <name type="scientific">Mycolicibacterium murale</name>
    <dbReference type="NCBI Taxonomy" id="182220"/>
    <lineage>
        <taxon>Bacteria</taxon>
        <taxon>Bacillati</taxon>
        <taxon>Actinomycetota</taxon>
        <taxon>Actinomycetes</taxon>
        <taxon>Mycobacteriales</taxon>
        <taxon>Mycobacteriaceae</taxon>
        <taxon>Mycolicibacterium</taxon>
    </lineage>
</organism>
<dbReference type="RefSeq" id="WP_193489452.1">
    <property type="nucleotide sequence ID" value="NZ_BAAAMC010000049.1"/>
</dbReference>
<name>A0A7I9WLU2_9MYCO</name>